<dbReference type="InterPro" id="IPR000917">
    <property type="entry name" value="Sulfatase_N"/>
</dbReference>
<organism evidence="6 7">
    <name type="scientific">Neorhodopirellula pilleata</name>
    <dbReference type="NCBI Taxonomy" id="2714738"/>
    <lineage>
        <taxon>Bacteria</taxon>
        <taxon>Pseudomonadati</taxon>
        <taxon>Planctomycetota</taxon>
        <taxon>Planctomycetia</taxon>
        <taxon>Pirellulales</taxon>
        <taxon>Pirellulaceae</taxon>
        <taxon>Neorhodopirellula</taxon>
    </lineage>
</organism>
<keyword evidence="4" id="KW-0732">Signal</keyword>
<dbReference type="GO" id="GO:0004065">
    <property type="term" value="F:arylsulfatase activity"/>
    <property type="evidence" value="ECO:0007669"/>
    <property type="project" value="UniProtKB-EC"/>
</dbReference>
<dbReference type="CDD" id="cd16025">
    <property type="entry name" value="PAS_like"/>
    <property type="match status" value="1"/>
</dbReference>
<evidence type="ECO:0000313" key="7">
    <source>
        <dbReference type="Proteomes" id="UP000316213"/>
    </source>
</evidence>
<evidence type="ECO:0000313" key="6">
    <source>
        <dbReference type="EMBL" id="TWT91366.1"/>
    </source>
</evidence>
<comment type="caution">
    <text evidence="6">The sequence shown here is derived from an EMBL/GenBank/DDBJ whole genome shotgun (WGS) entry which is preliminary data.</text>
</comment>
<sequence length="682" mass="76399" precursor="true">MTMIRTARFCIWMWAISIASVCQASEFSGTSSPKSASRPNVVIIMVDDMGYSDLGCYGSEIETPNLDRLADRGLRFSQFYNTAKCHSSRVSLLTGQYCIAAGDVRLNHAVTSAEVLKNSGYFTAMTGKWHLKEQPTDFGFDRYFGHLSGACNFFKGDQTFRLNGQPWQVPDDGFYTTVANVDYAIDFLNEARQTANPWYLYIAFNAPHAPLHALPEDYAKYRGRYDAGWDVVRAARVEKQKRIGLLPDSVKASPRPEHVAAWDSMEPWRQEYEAKRMTTLAAMIDRVDQEVGRLVNDLQVHGELDNTMLLFVSDNGACPYDRGRPILDAEPTNGNVSFADSTGWSWARNSPFRFYKQNQFEGGISTPAIVHWPAGLKTKPGTIVHQPAHLIDVMPTLADITDSKIPQAWPGRELRPVSGVSLKPVFENEALERSLPIHLLFSNDRGLRDGDWKAVSFRGTAWELYNVAEDRTELNDLAASNPERLDAMIQKWTVMTQDVLHAPPNVSAPVTEADLPHQHPEWTNFEQSDPSQSGKYRPGKIKPKNKSKKDDLTIRARKNTTMQAQGSSLEFRFTGEDPGIAMDLRGVELPTGPYQVSFKLRGGTRGGGELFYTTNSQQILPKGERVEFDVQADGSWQVVTVELPTKNRIHQLRIDVSDGTGSATIKELRLTGADNRTLLNWP</sequence>
<dbReference type="Proteomes" id="UP000316213">
    <property type="component" value="Unassembled WGS sequence"/>
</dbReference>
<name>A0A5C5ZW32_9BACT</name>
<comment type="similarity">
    <text evidence="1">Belongs to the sulfatase family.</text>
</comment>
<feature type="region of interest" description="Disordered" evidence="3">
    <location>
        <begin position="520"/>
        <end position="551"/>
    </location>
</feature>
<dbReference type="AlphaFoldDB" id="A0A5C5ZW32"/>
<feature type="chain" id="PRO_5022949736" evidence="4">
    <location>
        <begin position="25"/>
        <end position="682"/>
    </location>
</feature>
<evidence type="ECO:0000256" key="1">
    <source>
        <dbReference type="ARBA" id="ARBA00008779"/>
    </source>
</evidence>
<dbReference type="EC" id="3.1.6.1" evidence="6"/>
<dbReference type="EMBL" id="SJPM01000015">
    <property type="protein sequence ID" value="TWT91366.1"/>
    <property type="molecule type" value="Genomic_DNA"/>
</dbReference>
<keyword evidence="7" id="KW-1185">Reference proteome</keyword>
<dbReference type="Gene3D" id="3.40.720.10">
    <property type="entry name" value="Alkaline Phosphatase, subunit A"/>
    <property type="match status" value="1"/>
</dbReference>
<evidence type="ECO:0000256" key="4">
    <source>
        <dbReference type="SAM" id="SignalP"/>
    </source>
</evidence>
<dbReference type="Gene3D" id="3.30.1120.10">
    <property type="match status" value="1"/>
</dbReference>
<evidence type="ECO:0000259" key="5">
    <source>
        <dbReference type="Pfam" id="PF00884"/>
    </source>
</evidence>
<dbReference type="OrthoDB" id="9783154at2"/>
<dbReference type="SUPFAM" id="SSF53649">
    <property type="entry name" value="Alkaline phosphatase-like"/>
    <property type="match status" value="1"/>
</dbReference>
<feature type="compositionally biased region" description="Polar residues" evidence="3">
    <location>
        <begin position="524"/>
        <end position="534"/>
    </location>
</feature>
<feature type="signal peptide" evidence="4">
    <location>
        <begin position="1"/>
        <end position="24"/>
    </location>
</feature>
<gene>
    <name evidence="6" type="primary">atsA_64</name>
    <name evidence="6" type="ORF">Pla100_52140</name>
</gene>
<dbReference type="InterPro" id="IPR017850">
    <property type="entry name" value="Alkaline_phosphatase_core_sf"/>
</dbReference>
<keyword evidence="2 6" id="KW-0378">Hydrolase</keyword>
<proteinExistence type="inferred from homology"/>
<dbReference type="PANTHER" id="PTHR42693">
    <property type="entry name" value="ARYLSULFATASE FAMILY MEMBER"/>
    <property type="match status" value="1"/>
</dbReference>
<evidence type="ECO:0000256" key="2">
    <source>
        <dbReference type="ARBA" id="ARBA00022801"/>
    </source>
</evidence>
<feature type="compositionally biased region" description="Basic residues" evidence="3">
    <location>
        <begin position="537"/>
        <end position="547"/>
    </location>
</feature>
<accession>A0A5C5ZW32</accession>
<dbReference type="Pfam" id="PF00884">
    <property type="entry name" value="Sulfatase"/>
    <property type="match status" value="1"/>
</dbReference>
<reference evidence="6 7" key="1">
    <citation type="submission" date="2019-02" db="EMBL/GenBank/DDBJ databases">
        <title>Deep-cultivation of Planctomycetes and their phenomic and genomic characterization uncovers novel biology.</title>
        <authorList>
            <person name="Wiegand S."/>
            <person name="Jogler M."/>
            <person name="Boedeker C."/>
            <person name="Pinto D."/>
            <person name="Vollmers J."/>
            <person name="Rivas-Marin E."/>
            <person name="Kohn T."/>
            <person name="Peeters S.H."/>
            <person name="Heuer A."/>
            <person name="Rast P."/>
            <person name="Oberbeckmann S."/>
            <person name="Bunk B."/>
            <person name="Jeske O."/>
            <person name="Meyerdierks A."/>
            <person name="Storesund J.E."/>
            <person name="Kallscheuer N."/>
            <person name="Luecker S."/>
            <person name="Lage O.M."/>
            <person name="Pohl T."/>
            <person name="Merkel B.J."/>
            <person name="Hornburger P."/>
            <person name="Mueller R.-W."/>
            <person name="Bruemmer F."/>
            <person name="Labrenz M."/>
            <person name="Spormann A.M."/>
            <person name="Op Den Camp H."/>
            <person name="Overmann J."/>
            <person name="Amann R."/>
            <person name="Jetten M.S.M."/>
            <person name="Mascher T."/>
            <person name="Medema M.H."/>
            <person name="Devos D.P."/>
            <person name="Kaster A.-K."/>
            <person name="Ovreas L."/>
            <person name="Rohde M."/>
            <person name="Galperin M.Y."/>
            <person name="Jogler C."/>
        </authorList>
    </citation>
    <scope>NUCLEOTIDE SEQUENCE [LARGE SCALE GENOMIC DNA]</scope>
    <source>
        <strain evidence="6 7">Pla100</strain>
    </source>
</reference>
<dbReference type="InterPro" id="IPR050738">
    <property type="entry name" value="Sulfatase"/>
</dbReference>
<protein>
    <submittedName>
        <fullName evidence="6">Arylsulfatase</fullName>
        <ecNumber evidence="6">3.1.6.1</ecNumber>
    </submittedName>
</protein>
<evidence type="ECO:0000256" key="3">
    <source>
        <dbReference type="SAM" id="MobiDB-lite"/>
    </source>
</evidence>
<dbReference type="PANTHER" id="PTHR42693:SF53">
    <property type="entry name" value="ENDO-4-O-SULFATASE"/>
    <property type="match status" value="1"/>
</dbReference>
<feature type="domain" description="Sulfatase N-terminal" evidence="5">
    <location>
        <begin position="39"/>
        <end position="402"/>
    </location>
</feature>